<accession>A0A5C2RPB6</accession>
<protein>
    <submittedName>
        <fullName evidence="1">Uncharacterized protein</fullName>
    </submittedName>
</protein>
<reference evidence="1" key="1">
    <citation type="journal article" date="2018" name="Genome Biol. Evol.">
        <title>Genomics and development of Lentinus tigrinus, a white-rot wood-decaying mushroom with dimorphic fruiting bodies.</title>
        <authorList>
            <person name="Wu B."/>
            <person name="Xu Z."/>
            <person name="Knudson A."/>
            <person name="Carlson A."/>
            <person name="Chen N."/>
            <person name="Kovaka S."/>
            <person name="LaButti K."/>
            <person name="Lipzen A."/>
            <person name="Pennachio C."/>
            <person name="Riley R."/>
            <person name="Schakwitz W."/>
            <person name="Umezawa K."/>
            <person name="Ohm R.A."/>
            <person name="Grigoriev I.V."/>
            <person name="Nagy L.G."/>
            <person name="Gibbons J."/>
            <person name="Hibbett D."/>
        </authorList>
    </citation>
    <scope>NUCLEOTIDE SEQUENCE [LARGE SCALE GENOMIC DNA]</scope>
    <source>
        <strain evidence="1">ALCF2SS1-6</strain>
    </source>
</reference>
<dbReference type="Proteomes" id="UP000313359">
    <property type="component" value="Unassembled WGS sequence"/>
</dbReference>
<evidence type="ECO:0000313" key="2">
    <source>
        <dbReference type="Proteomes" id="UP000313359"/>
    </source>
</evidence>
<dbReference type="OrthoDB" id="3253976at2759"/>
<proteinExistence type="predicted"/>
<organism evidence="1 2">
    <name type="scientific">Lentinus tigrinus ALCF2SS1-6</name>
    <dbReference type="NCBI Taxonomy" id="1328759"/>
    <lineage>
        <taxon>Eukaryota</taxon>
        <taxon>Fungi</taxon>
        <taxon>Dikarya</taxon>
        <taxon>Basidiomycota</taxon>
        <taxon>Agaricomycotina</taxon>
        <taxon>Agaricomycetes</taxon>
        <taxon>Polyporales</taxon>
        <taxon>Polyporaceae</taxon>
        <taxon>Lentinus</taxon>
    </lineage>
</organism>
<dbReference type="EMBL" id="ML122332">
    <property type="protein sequence ID" value="RPD52990.1"/>
    <property type="molecule type" value="Genomic_DNA"/>
</dbReference>
<name>A0A5C2RPB6_9APHY</name>
<gene>
    <name evidence="1" type="ORF">L227DRAFT_645288</name>
</gene>
<evidence type="ECO:0000313" key="1">
    <source>
        <dbReference type="EMBL" id="RPD52990.1"/>
    </source>
</evidence>
<dbReference type="AlphaFoldDB" id="A0A5C2RPB6"/>
<keyword evidence="2" id="KW-1185">Reference proteome</keyword>
<sequence length="263" mass="29363">MANLIRSAKSSSDWTANDLAAYNIQVQYQDAPTFFGVDHLPAPAIDQEVLTTTKADNMVSDRNAELINLLDLAMVPPEDEIEESAVGDFAVALFSHLGYARRHRVTRTRKVIPLFICGEWRHAKTDVCLVDRRQNDILLLVQEDKRYGARMLSAEHQLVAEAIAAFDYNYKLRQLCGVPTIESKVMPGIVLIGTTPTFYKIPVTVDLVRHVAQGSYPPQATIVSAHVPAVPRPTRRYSEGMKPIDNREAILRCYEAFKGVVGI</sequence>